<dbReference type="InterPro" id="IPR010178">
    <property type="entry name" value="Lit"/>
</dbReference>
<keyword evidence="1" id="KW-1133">Transmembrane helix</keyword>
<dbReference type="AlphaFoldDB" id="A0A0R1YSH7"/>
<evidence type="ECO:0000313" key="3">
    <source>
        <dbReference type="Proteomes" id="UP000051010"/>
    </source>
</evidence>
<dbReference type="RefSeq" id="WP_054732585.1">
    <property type="nucleotide sequence ID" value="NZ_AZFZ01000004.1"/>
</dbReference>
<proteinExistence type="predicted"/>
<feature type="transmembrane region" description="Helical" evidence="1">
    <location>
        <begin position="12"/>
        <end position="33"/>
    </location>
</feature>
<name>A0A0R1YSH7_9LACO</name>
<feature type="transmembrane region" description="Helical" evidence="1">
    <location>
        <begin position="180"/>
        <end position="203"/>
    </location>
</feature>
<comment type="caution">
    <text evidence="2">The sequence shown here is derived from an EMBL/GenBank/DDBJ whole genome shotgun (WGS) entry which is preliminary data.</text>
</comment>
<organism evidence="2 3">
    <name type="scientific">Lentilactobacillus parafarraginis DSM 18390 = JCM 14109</name>
    <dbReference type="NCBI Taxonomy" id="1423786"/>
    <lineage>
        <taxon>Bacteria</taxon>
        <taxon>Bacillati</taxon>
        <taxon>Bacillota</taxon>
        <taxon>Bacilli</taxon>
        <taxon>Lactobacillales</taxon>
        <taxon>Lactobacillaceae</taxon>
        <taxon>Lentilactobacillus</taxon>
    </lineage>
</organism>
<reference evidence="2 3" key="1">
    <citation type="journal article" date="2015" name="Genome Announc.">
        <title>Expanding the biotechnology potential of lactobacilli through comparative genomics of 213 strains and associated genera.</title>
        <authorList>
            <person name="Sun Z."/>
            <person name="Harris H.M."/>
            <person name="McCann A."/>
            <person name="Guo C."/>
            <person name="Argimon S."/>
            <person name="Zhang W."/>
            <person name="Yang X."/>
            <person name="Jeffery I.B."/>
            <person name="Cooney J.C."/>
            <person name="Kagawa T.F."/>
            <person name="Liu W."/>
            <person name="Song Y."/>
            <person name="Salvetti E."/>
            <person name="Wrobel A."/>
            <person name="Rasinkangas P."/>
            <person name="Parkhill J."/>
            <person name="Rea M.C."/>
            <person name="O'Sullivan O."/>
            <person name="Ritari J."/>
            <person name="Douillard F.P."/>
            <person name="Paul Ross R."/>
            <person name="Yang R."/>
            <person name="Briner A.E."/>
            <person name="Felis G.E."/>
            <person name="de Vos W.M."/>
            <person name="Barrangou R."/>
            <person name="Klaenhammer T.R."/>
            <person name="Caufield P.W."/>
            <person name="Cui Y."/>
            <person name="Zhang H."/>
            <person name="O'Toole P.W."/>
        </authorList>
    </citation>
    <scope>NUCLEOTIDE SEQUENCE [LARGE SCALE GENOMIC DNA]</scope>
    <source>
        <strain evidence="2 3">DSM 18390</strain>
    </source>
</reference>
<dbReference type="Pfam" id="PF07314">
    <property type="entry name" value="Lit"/>
    <property type="match status" value="1"/>
</dbReference>
<dbReference type="PROSITE" id="PS51257">
    <property type="entry name" value="PROKAR_LIPOPROTEIN"/>
    <property type="match status" value="1"/>
</dbReference>
<gene>
    <name evidence="2" type="ORF">FD47_GL001808</name>
</gene>
<keyword evidence="1" id="KW-0472">Membrane</keyword>
<accession>A0A0R1YSH7</accession>
<feature type="transmembrane region" description="Helical" evidence="1">
    <location>
        <begin position="120"/>
        <end position="144"/>
    </location>
</feature>
<dbReference type="Proteomes" id="UP000051010">
    <property type="component" value="Unassembled WGS sequence"/>
</dbReference>
<keyword evidence="1" id="KW-0812">Transmembrane</keyword>
<evidence type="ECO:0000256" key="1">
    <source>
        <dbReference type="SAM" id="Phobius"/>
    </source>
</evidence>
<dbReference type="PATRIC" id="fig|1423786.4.peg.1911"/>
<sequence length="214" mass="24982">MTYTIKQIGYALTVLLGCLSLAIFMTVNSVWLFDLNMGPLHLGEVTGLTRSQMHAEYMRMINYIQNPFNHSLKFEYFLSSNAGLQHFKDVRHLVMFNNLMMVIFVPLTVFCLWRLTKKSLTWLLITPIKVVVSLSLVIIAMMLINFEQVFIFFHELLFRNRDWIFDPNSDPVINMLPDTFFLECFGLFFGLFLALNVMIYVLAKRSLDVKPSDR</sequence>
<dbReference type="NCBIfam" id="TIGR01906">
    <property type="entry name" value="integ_TIGR01906"/>
    <property type="match status" value="1"/>
</dbReference>
<evidence type="ECO:0000313" key="2">
    <source>
        <dbReference type="EMBL" id="KRM45399.1"/>
    </source>
</evidence>
<protein>
    <submittedName>
        <fullName evidence="2">TIGR01906 family protein</fullName>
    </submittedName>
</protein>
<feature type="transmembrane region" description="Helical" evidence="1">
    <location>
        <begin position="93"/>
        <end position="113"/>
    </location>
</feature>
<dbReference type="EMBL" id="AZFZ01000004">
    <property type="protein sequence ID" value="KRM45399.1"/>
    <property type="molecule type" value="Genomic_DNA"/>
</dbReference>